<comment type="similarity">
    <text evidence="1">Belongs to the CLN5 family.</text>
</comment>
<evidence type="ECO:0000313" key="3">
    <source>
        <dbReference type="EMBL" id="NDV35581.1"/>
    </source>
</evidence>
<proteinExistence type="inferred from homology"/>
<dbReference type="PANTHER" id="PTHR15380">
    <property type="entry name" value="CEROID-LIPOFUSCINOSIS, NEURONAL 5"/>
    <property type="match status" value="1"/>
</dbReference>
<dbReference type="GO" id="GO:0016798">
    <property type="term" value="F:hydrolase activity, acting on glycosyl bonds"/>
    <property type="evidence" value="ECO:0007669"/>
    <property type="project" value="TreeGrafter"/>
</dbReference>
<keyword evidence="2" id="KW-0325">Glycoprotein</keyword>
<reference evidence="3" key="1">
    <citation type="journal article" date="2020" name="J. Eukaryot. Microbiol.">
        <title>De novo Sequencing, Assembly and Annotation of the Transcriptome for the Free-Living Testate Amoeba Arcella intermedia.</title>
        <authorList>
            <person name="Ribeiro G.M."/>
            <person name="Porfirio-Sousa A.L."/>
            <person name="Maurer-Alcala X.X."/>
            <person name="Katz L.A."/>
            <person name="Lahr D.J.G."/>
        </authorList>
    </citation>
    <scope>NUCLEOTIDE SEQUENCE</scope>
</reference>
<dbReference type="InterPro" id="IPR026138">
    <property type="entry name" value="CLN5"/>
</dbReference>
<dbReference type="PANTHER" id="PTHR15380:SF2">
    <property type="entry name" value="CEROID-LIPOFUSCINOSIS NEURONAL PROTEIN 5"/>
    <property type="match status" value="1"/>
</dbReference>
<dbReference type="AlphaFoldDB" id="A0A6B2LFK7"/>
<dbReference type="Pfam" id="PF15014">
    <property type="entry name" value="CLN5"/>
    <property type="match status" value="1"/>
</dbReference>
<dbReference type="GO" id="GO:0007040">
    <property type="term" value="P:lysosome organization"/>
    <property type="evidence" value="ECO:0007669"/>
    <property type="project" value="TreeGrafter"/>
</dbReference>
<evidence type="ECO:0000256" key="2">
    <source>
        <dbReference type="ARBA" id="ARBA00023180"/>
    </source>
</evidence>
<name>A0A6B2LFK7_9EUKA</name>
<protein>
    <submittedName>
        <fullName evidence="3">Uncharacterized protein</fullName>
    </submittedName>
</protein>
<accession>A0A6B2LFK7</accession>
<evidence type="ECO:0000256" key="1">
    <source>
        <dbReference type="ARBA" id="ARBA00007028"/>
    </source>
</evidence>
<organism evidence="3">
    <name type="scientific">Arcella intermedia</name>
    <dbReference type="NCBI Taxonomy" id="1963864"/>
    <lineage>
        <taxon>Eukaryota</taxon>
        <taxon>Amoebozoa</taxon>
        <taxon>Tubulinea</taxon>
        <taxon>Elardia</taxon>
        <taxon>Arcellinida</taxon>
        <taxon>Sphaerothecina</taxon>
        <taxon>Arcellidae</taxon>
        <taxon>Arcella</taxon>
    </lineage>
</organism>
<dbReference type="EMBL" id="GIBP01006612">
    <property type="protein sequence ID" value="NDV35581.1"/>
    <property type="molecule type" value="Transcribed_RNA"/>
</dbReference>
<sequence length="251" mass="28918">MTVFEIVAPLLECDYDDDFAALDAYHGGIGIINNSTGYTITLNYDAYPSFTEAILPQVITLPNGTKDLQWSNQGRVFIYAGINTSYWYTAMDQMAVINGNQFNSYISWIKSYNASFPWYNIWSVYDDWPGNMLLPNHECFNFIWESLTFLHGQGVTIIPAKARTSFIALFASQKPTKVDYNDPTVRSNIISFYEDMNDELNELGLLGFMDILMQMVFYPTFYVRDNNDYYQLDLWDPWVGTLYVKVPTPGH</sequence>
<dbReference type="GO" id="GO:0005765">
    <property type="term" value="C:lysosomal membrane"/>
    <property type="evidence" value="ECO:0007669"/>
    <property type="project" value="TreeGrafter"/>
</dbReference>